<dbReference type="PANTHER" id="PTHR30363">
    <property type="entry name" value="HTH-TYPE TRANSCRIPTIONAL REGULATOR SRLR-RELATED"/>
    <property type="match status" value="1"/>
</dbReference>
<name>A0A852YGS0_9MICO</name>
<dbReference type="SUPFAM" id="SSF100950">
    <property type="entry name" value="NagB/RpiA/CoA transferase-like"/>
    <property type="match status" value="1"/>
</dbReference>
<dbReference type="PANTHER" id="PTHR30363:SF4">
    <property type="entry name" value="GLYCEROL-3-PHOSPHATE REGULON REPRESSOR"/>
    <property type="match status" value="1"/>
</dbReference>
<dbReference type="Pfam" id="PF08220">
    <property type="entry name" value="HTH_DeoR"/>
    <property type="match status" value="1"/>
</dbReference>
<evidence type="ECO:0000259" key="7">
    <source>
        <dbReference type="PROSITE" id="PS51000"/>
    </source>
</evidence>
<feature type="domain" description="HTH deoR-type" evidence="7">
    <location>
        <begin position="17"/>
        <end position="72"/>
    </location>
</feature>
<evidence type="ECO:0000256" key="2">
    <source>
        <dbReference type="ARBA" id="ARBA00022491"/>
    </source>
</evidence>
<dbReference type="Gene3D" id="3.40.50.1360">
    <property type="match status" value="1"/>
</dbReference>
<reference evidence="8 9" key="1">
    <citation type="submission" date="2020-07" db="EMBL/GenBank/DDBJ databases">
        <title>Sequencing the genomes of 1000 actinobacteria strains.</title>
        <authorList>
            <person name="Klenk H.-P."/>
        </authorList>
    </citation>
    <scope>NUCLEOTIDE SEQUENCE [LARGE SCALE GENOMIC DNA]</scope>
    <source>
        <strain evidence="8 9">DSM 23141</strain>
    </source>
</reference>
<keyword evidence="9" id="KW-1185">Reference proteome</keyword>
<dbReference type="InterPro" id="IPR050313">
    <property type="entry name" value="Carb_Metab_HTH_regulators"/>
</dbReference>
<accession>A0A852YGS0</accession>
<dbReference type="InterPro" id="IPR036390">
    <property type="entry name" value="WH_DNA-bd_sf"/>
</dbReference>
<evidence type="ECO:0000256" key="6">
    <source>
        <dbReference type="ARBA" id="ARBA00024937"/>
    </source>
</evidence>
<keyword evidence="3" id="KW-0805">Transcription regulation</keyword>
<dbReference type="InterPro" id="IPR014036">
    <property type="entry name" value="DeoR-like_C"/>
</dbReference>
<dbReference type="PROSITE" id="PS51000">
    <property type="entry name" value="HTH_DEOR_2"/>
    <property type="match status" value="1"/>
</dbReference>
<evidence type="ECO:0000256" key="5">
    <source>
        <dbReference type="ARBA" id="ARBA00023163"/>
    </source>
</evidence>
<dbReference type="SUPFAM" id="SSF46785">
    <property type="entry name" value="Winged helix' DNA-binding domain"/>
    <property type="match status" value="1"/>
</dbReference>
<dbReference type="SMART" id="SM00420">
    <property type="entry name" value="HTH_DEOR"/>
    <property type="match status" value="1"/>
</dbReference>
<proteinExistence type="predicted"/>
<evidence type="ECO:0000256" key="3">
    <source>
        <dbReference type="ARBA" id="ARBA00023015"/>
    </source>
</evidence>
<evidence type="ECO:0000313" key="8">
    <source>
        <dbReference type="EMBL" id="NYH00342.1"/>
    </source>
</evidence>
<dbReference type="GO" id="GO:0003677">
    <property type="term" value="F:DNA binding"/>
    <property type="evidence" value="ECO:0007669"/>
    <property type="project" value="UniProtKB-KW"/>
</dbReference>
<evidence type="ECO:0000313" key="9">
    <source>
        <dbReference type="Proteomes" id="UP000553888"/>
    </source>
</evidence>
<dbReference type="InterPro" id="IPR036388">
    <property type="entry name" value="WH-like_DNA-bd_sf"/>
</dbReference>
<sequence>MTSTTPDAAGDDQPRLPAGRKAQLAAYVAEVEQVTVAALSARFNVSADTIRRDLDQLDADGLVVRTHGGAVSPTAMRAVEQKLDIRLQLQTSAKEKIGALAATLIENGSVVMINAGTTTLALARHLGDHRELTIATNNLRIPAEISDRACRDLYLFGGAVRLRGQATVGPVSFQLGAGSAELDLRCDVAVVSVGAVSADAGFSTSNLAEAAMMGEMISRATRVVILADSSKFDRTLFAQVAELRRADFLVTDAAPPADLAAALEKAGVRVLVPGDEIGTLPRIH</sequence>
<organism evidence="8 9">
    <name type="scientific">Schumannella luteola</name>
    <dbReference type="NCBI Taxonomy" id="472059"/>
    <lineage>
        <taxon>Bacteria</taxon>
        <taxon>Bacillati</taxon>
        <taxon>Actinomycetota</taxon>
        <taxon>Actinomycetes</taxon>
        <taxon>Micrococcales</taxon>
        <taxon>Microbacteriaceae</taxon>
        <taxon>Schumannella</taxon>
    </lineage>
</organism>
<dbReference type="PROSITE" id="PS00894">
    <property type="entry name" value="HTH_DEOR_1"/>
    <property type="match status" value="1"/>
</dbReference>
<keyword evidence="2" id="KW-0678">Repressor</keyword>
<gene>
    <name evidence="8" type="ORF">BJ979_002967</name>
</gene>
<dbReference type="Proteomes" id="UP000553888">
    <property type="component" value="Unassembled WGS sequence"/>
</dbReference>
<dbReference type="InterPro" id="IPR001034">
    <property type="entry name" value="DeoR_HTH"/>
</dbReference>
<dbReference type="InterPro" id="IPR037171">
    <property type="entry name" value="NagB/RpiA_transferase-like"/>
</dbReference>
<comment type="function">
    <text evidence="6">Repressor of the lactose catabolism operon. Galactose-6-phosphate is the inducer.</text>
</comment>
<evidence type="ECO:0000256" key="4">
    <source>
        <dbReference type="ARBA" id="ARBA00023125"/>
    </source>
</evidence>
<protein>
    <recommendedName>
        <fullName evidence="1">Lactose phosphotransferase system repressor</fullName>
    </recommendedName>
</protein>
<dbReference type="SMART" id="SM01134">
    <property type="entry name" value="DeoRC"/>
    <property type="match status" value="1"/>
</dbReference>
<dbReference type="PRINTS" id="PR00037">
    <property type="entry name" value="HTHLACR"/>
</dbReference>
<dbReference type="GO" id="GO:0003700">
    <property type="term" value="F:DNA-binding transcription factor activity"/>
    <property type="evidence" value="ECO:0007669"/>
    <property type="project" value="InterPro"/>
</dbReference>
<dbReference type="InterPro" id="IPR018356">
    <property type="entry name" value="Tscrpt_reg_HTH_DeoR_CS"/>
</dbReference>
<dbReference type="Pfam" id="PF00455">
    <property type="entry name" value="DeoRC"/>
    <property type="match status" value="1"/>
</dbReference>
<comment type="caution">
    <text evidence="8">The sequence shown here is derived from an EMBL/GenBank/DDBJ whole genome shotgun (WGS) entry which is preliminary data.</text>
</comment>
<evidence type="ECO:0000256" key="1">
    <source>
        <dbReference type="ARBA" id="ARBA00021390"/>
    </source>
</evidence>
<dbReference type="Gene3D" id="1.10.10.10">
    <property type="entry name" value="Winged helix-like DNA-binding domain superfamily/Winged helix DNA-binding domain"/>
    <property type="match status" value="1"/>
</dbReference>
<dbReference type="AlphaFoldDB" id="A0A852YGS0"/>
<keyword evidence="4" id="KW-0238">DNA-binding</keyword>
<keyword evidence="5" id="KW-0804">Transcription</keyword>
<dbReference type="EMBL" id="JACBZY010000001">
    <property type="protein sequence ID" value="NYH00342.1"/>
    <property type="molecule type" value="Genomic_DNA"/>
</dbReference>
<dbReference type="RefSeq" id="WP_179569107.1">
    <property type="nucleotide sequence ID" value="NZ_JACBZY010000001.1"/>
</dbReference>